<keyword evidence="3" id="KW-1185">Reference proteome</keyword>
<organism evidence="2 3">
    <name type="scientific">Canna indica</name>
    <name type="common">Indian-shot</name>
    <dbReference type="NCBI Taxonomy" id="4628"/>
    <lineage>
        <taxon>Eukaryota</taxon>
        <taxon>Viridiplantae</taxon>
        <taxon>Streptophyta</taxon>
        <taxon>Embryophyta</taxon>
        <taxon>Tracheophyta</taxon>
        <taxon>Spermatophyta</taxon>
        <taxon>Magnoliopsida</taxon>
        <taxon>Liliopsida</taxon>
        <taxon>Zingiberales</taxon>
        <taxon>Cannaceae</taxon>
        <taxon>Canna</taxon>
    </lineage>
</organism>
<feature type="region of interest" description="Disordered" evidence="1">
    <location>
        <begin position="166"/>
        <end position="295"/>
    </location>
</feature>
<evidence type="ECO:0000313" key="2">
    <source>
        <dbReference type="EMBL" id="WOL00916.1"/>
    </source>
</evidence>
<dbReference type="InterPro" id="IPR008833">
    <property type="entry name" value="Surf2"/>
</dbReference>
<protein>
    <submittedName>
        <fullName evidence="2">Surfeit locus protein 2</fullName>
    </submittedName>
</protein>
<sequence length="295" mass="33425">MGKRREKMVTEGGEDVQVQIPSTNGELDDRSGLKEKKKNKTKTKNDGSREEGKEKQKEEMEGAFLLGDPTFLDLGNGRLRCVESGHELLPKDREAYGRTKACRLALIDAALARKKPPLNTFQQHPTCKSKLVCQLTGDSVNKSEEHIWKHINGKKFYNKLEQKEMEKYGNSEPVEKETKQSKKKSKSSMVPCSKDQKNNTHGDDSLVKTRESNDDDTEEPDEFWVPPVGSRWDFDDGKDRWDSDEADDGTGLDQIPEEDDPETGKIIKRTKRMSIAIDPSRSVSKKKIKKAPTSE</sequence>
<gene>
    <name evidence="2" type="ORF">Cni_G09629</name>
</gene>
<dbReference type="Proteomes" id="UP001327560">
    <property type="component" value="Chromosome 3"/>
</dbReference>
<evidence type="ECO:0000313" key="3">
    <source>
        <dbReference type="Proteomes" id="UP001327560"/>
    </source>
</evidence>
<dbReference type="Pfam" id="PF05477">
    <property type="entry name" value="SURF2"/>
    <property type="match status" value="1"/>
</dbReference>
<feature type="region of interest" description="Disordered" evidence="1">
    <location>
        <begin position="1"/>
        <end position="60"/>
    </location>
</feature>
<proteinExistence type="predicted"/>
<evidence type="ECO:0000256" key="1">
    <source>
        <dbReference type="SAM" id="MobiDB-lite"/>
    </source>
</evidence>
<feature type="compositionally biased region" description="Basic and acidic residues" evidence="1">
    <location>
        <begin position="43"/>
        <end position="60"/>
    </location>
</feature>
<reference evidence="2 3" key="1">
    <citation type="submission" date="2023-10" db="EMBL/GenBank/DDBJ databases">
        <title>Chromosome-scale genome assembly provides insights into flower coloration mechanisms of Canna indica.</title>
        <authorList>
            <person name="Li C."/>
        </authorList>
    </citation>
    <scope>NUCLEOTIDE SEQUENCE [LARGE SCALE GENOMIC DNA]</scope>
    <source>
        <tissue evidence="2">Flower</tissue>
    </source>
</reference>
<dbReference type="EMBL" id="CP136892">
    <property type="protein sequence ID" value="WOL00916.1"/>
    <property type="molecule type" value="Genomic_DNA"/>
</dbReference>
<accession>A0AAQ3Q932</accession>
<dbReference type="AlphaFoldDB" id="A0AAQ3Q932"/>
<dbReference type="PANTHER" id="PTHR47854:SF1">
    <property type="entry name" value="SURFEIT LOCUS PROTEIN 2 (SURF2)"/>
    <property type="match status" value="1"/>
</dbReference>
<feature type="compositionally biased region" description="Acidic residues" evidence="1">
    <location>
        <begin position="244"/>
        <end position="261"/>
    </location>
</feature>
<feature type="compositionally biased region" description="Basic and acidic residues" evidence="1">
    <location>
        <begin position="232"/>
        <end position="243"/>
    </location>
</feature>
<feature type="compositionally biased region" description="Basic and acidic residues" evidence="1">
    <location>
        <begin position="194"/>
        <end position="212"/>
    </location>
</feature>
<name>A0AAQ3Q932_9LILI</name>
<feature type="compositionally biased region" description="Acidic residues" evidence="1">
    <location>
        <begin position="213"/>
        <end position="222"/>
    </location>
</feature>
<feature type="compositionally biased region" description="Basic residues" evidence="1">
    <location>
        <begin position="283"/>
        <end position="295"/>
    </location>
</feature>
<feature type="compositionally biased region" description="Basic and acidic residues" evidence="1">
    <location>
        <begin position="166"/>
        <end position="180"/>
    </location>
</feature>
<dbReference type="PANTHER" id="PTHR47854">
    <property type="entry name" value="SURFEIT LOCUS PROTEIN 2 (SURF2)"/>
    <property type="match status" value="1"/>
</dbReference>